<proteinExistence type="predicted"/>
<evidence type="ECO:0000256" key="1">
    <source>
        <dbReference type="SAM" id="Coils"/>
    </source>
</evidence>
<dbReference type="AlphaFoldDB" id="A0A833VYU5"/>
<dbReference type="Proteomes" id="UP000602510">
    <property type="component" value="Unassembled WGS sequence"/>
</dbReference>
<keyword evidence="4" id="KW-1185">Reference proteome</keyword>
<dbReference type="Proteomes" id="UP000704712">
    <property type="component" value="Unassembled WGS sequence"/>
</dbReference>
<evidence type="ECO:0000313" key="2">
    <source>
        <dbReference type="EMBL" id="KAF4034609.1"/>
    </source>
</evidence>
<evidence type="ECO:0000313" key="4">
    <source>
        <dbReference type="Proteomes" id="UP000602510"/>
    </source>
</evidence>
<sequence>MTSPNISEIAVDDLLVVPEIQELLTTDADLETASTVSGSIQIDTPAEIEEQRSVCDSSIDAIEESEEARTSWQNYIDDEKHEGQEEKQGLAVIDQLPRSIAENDDEAKVIVSDPSSVTLPTGQHVHVLNGSELADLCRKVVAKTAAVSHAKHKKEEERRLKLQTRQLQAELSRLQYKETKLKQYERRSVESLQGELELHQRAIADLAQKLQRGAQHELTWVNSVNDSLRK</sequence>
<feature type="coiled-coil region" evidence="1">
    <location>
        <begin position="150"/>
        <end position="209"/>
    </location>
</feature>
<accession>A0A833VYU5</accession>
<reference evidence="2" key="1">
    <citation type="submission" date="2020-04" db="EMBL/GenBank/DDBJ databases">
        <title>Hybrid Assembly of Korean Phytophthora infestans isolates.</title>
        <authorList>
            <person name="Prokchorchik M."/>
            <person name="Lee Y."/>
            <person name="Seo J."/>
            <person name="Cho J.-H."/>
            <person name="Park Y.-E."/>
            <person name="Jang D.-C."/>
            <person name="Im J.-S."/>
            <person name="Choi J.-G."/>
            <person name="Park H.-J."/>
            <person name="Lee G.-B."/>
            <person name="Lee Y.-G."/>
            <person name="Hong S.-Y."/>
            <person name="Cho K."/>
            <person name="Sohn K.H."/>
        </authorList>
    </citation>
    <scope>NUCLEOTIDE SEQUENCE</scope>
    <source>
        <strain evidence="2">KR_1_A1</strain>
        <strain evidence="3">KR_2_A2</strain>
    </source>
</reference>
<name>A0A833VYU5_PHYIN</name>
<gene>
    <name evidence="2" type="ORF">GN244_ATG13423</name>
    <name evidence="3" type="ORF">GN958_ATG06803</name>
</gene>
<dbReference type="EMBL" id="JAACNO010000923">
    <property type="protein sequence ID" value="KAF4144010.1"/>
    <property type="molecule type" value="Genomic_DNA"/>
</dbReference>
<dbReference type="EMBL" id="WSZM01000357">
    <property type="protein sequence ID" value="KAF4034609.1"/>
    <property type="molecule type" value="Genomic_DNA"/>
</dbReference>
<protein>
    <submittedName>
        <fullName evidence="2">Uncharacterized protein</fullName>
    </submittedName>
</protein>
<comment type="caution">
    <text evidence="2">The sequence shown here is derived from an EMBL/GenBank/DDBJ whole genome shotgun (WGS) entry which is preliminary data.</text>
</comment>
<organism evidence="2 4">
    <name type="scientific">Phytophthora infestans</name>
    <name type="common">Potato late blight agent</name>
    <name type="synonym">Botrytis infestans</name>
    <dbReference type="NCBI Taxonomy" id="4787"/>
    <lineage>
        <taxon>Eukaryota</taxon>
        <taxon>Sar</taxon>
        <taxon>Stramenopiles</taxon>
        <taxon>Oomycota</taxon>
        <taxon>Peronosporomycetes</taxon>
        <taxon>Peronosporales</taxon>
        <taxon>Peronosporaceae</taxon>
        <taxon>Phytophthora</taxon>
    </lineage>
</organism>
<evidence type="ECO:0000313" key="3">
    <source>
        <dbReference type="EMBL" id="KAF4144010.1"/>
    </source>
</evidence>
<keyword evidence="1" id="KW-0175">Coiled coil</keyword>